<sequence length="402" mass="42876">MKRNILIVGGGFAGLWTALGAARVVDQQGAAASDVEITLVSPQPALHVRPRLHEAHPEQMAVPFQPLLDAVGVKFIEGMVERIHPGDRSVDIVMAACGEKSVNYDRLVLTSGSRLFRPPLPGLAEHAFAVDQIDEAVKLRQHLEGLVSKPDTAARNTFVVVGGGFTGLEVATELPDRLRVVFGDAMCPRIVVVERADAIGPDLGPGPRPQILEALEHLGIETRVGGGVVSFDANGVVTGTGERIDASTVIWTGGMVASALTAQIGPQVDRQGRLEVTGDLRVLGAKDIFGAGDVVRALTDGEGHYSLMSCQHALFMGRFAGHNVAADLLGLPTLEYRQPFYATCLDLGAWGAVYTEGWDREVKLTHAAGKERKLLINTQWIYPPAPERAQALAAGDPNISYA</sequence>
<dbReference type="PRINTS" id="PR00411">
    <property type="entry name" value="PNDRDTASEI"/>
</dbReference>
<comment type="similarity">
    <text evidence="2">Belongs to the NADH dehydrogenase family.</text>
</comment>
<comment type="caution">
    <text evidence="7">The sequence shown here is derived from an EMBL/GenBank/DDBJ whole genome shotgun (WGS) entry which is preliminary data.</text>
</comment>
<dbReference type="RefSeq" id="WP_101680209.1">
    <property type="nucleotide sequence ID" value="NZ_PJRP01000001.1"/>
</dbReference>
<dbReference type="Pfam" id="PF07992">
    <property type="entry name" value="Pyr_redox_2"/>
    <property type="match status" value="1"/>
</dbReference>
<dbReference type="SUPFAM" id="SSF51905">
    <property type="entry name" value="FAD/NAD(P)-binding domain"/>
    <property type="match status" value="2"/>
</dbReference>
<dbReference type="OrthoDB" id="9781621at2"/>
<dbReference type="InterPro" id="IPR036188">
    <property type="entry name" value="FAD/NAD-bd_sf"/>
</dbReference>
<reference evidence="7 8" key="1">
    <citation type="submission" date="2017-12" db="EMBL/GenBank/DDBJ databases">
        <title>Genome sequence of the active heterotrophic nitrifier-denitrifier, Cupriavidus pauculus UM1.</title>
        <authorList>
            <person name="Putonti C."/>
            <person name="Castignetti D."/>
        </authorList>
    </citation>
    <scope>NUCLEOTIDE SEQUENCE [LARGE SCALE GENOMIC DNA]</scope>
    <source>
        <strain evidence="7 8">UM1</strain>
    </source>
</reference>
<keyword evidence="4" id="KW-0274">FAD</keyword>
<evidence type="ECO:0000313" key="8">
    <source>
        <dbReference type="Proteomes" id="UP000234341"/>
    </source>
</evidence>
<evidence type="ECO:0000313" key="7">
    <source>
        <dbReference type="EMBL" id="PLQ02437.1"/>
    </source>
</evidence>
<dbReference type="PANTHER" id="PTHR42913">
    <property type="entry name" value="APOPTOSIS-INDUCING FACTOR 1"/>
    <property type="match status" value="1"/>
</dbReference>
<dbReference type="AlphaFoldDB" id="A0A2N5CJS0"/>
<dbReference type="PRINTS" id="PR00368">
    <property type="entry name" value="FADPNR"/>
</dbReference>
<gene>
    <name evidence="7" type="ORF">CYJ10_03860</name>
</gene>
<dbReference type="PANTHER" id="PTHR42913:SF3">
    <property type="entry name" value="64 KDA MITOCHONDRIAL NADH DEHYDROGENASE (EUROFUNG)"/>
    <property type="match status" value="1"/>
</dbReference>
<dbReference type="Proteomes" id="UP000234341">
    <property type="component" value="Unassembled WGS sequence"/>
</dbReference>
<keyword evidence="5" id="KW-0560">Oxidoreductase</keyword>
<protein>
    <submittedName>
        <fullName evidence="7">FAD-dependent oxidoreductase</fullName>
    </submittedName>
</protein>
<name>A0A2N5CJS0_9BURK</name>
<dbReference type="EMBL" id="PJRP01000001">
    <property type="protein sequence ID" value="PLQ02437.1"/>
    <property type="molecule type" value="Genomic_DNA"/>
</dbReference>
<evidence type="ECO:0000256" key="3">
    <source>
        <dbReference type="ARBA" id="ARBA00022630"/>
    </source>
</evidence>
<dbReference type="GO" id="GO:0019646">
    <property type="term" value="P:aerobic electron transport chain"/>
    <property type="evidence" value="ECO:0007669"/>
    <property type="project" value="TreeGrafter"/>
</dbReference>
<dbReference type="Gene3D" id="3.50.50.100">
    <property type="match status" value="1"/>
</dbReference>
<dbReference type="InterPro" id="IPR051169">
    <property type="entry name" value="NADH-Q_oxidoreductase"/>
</dbReference>
<organism evidence="7 8">
    <name type="scientific">Cupriavidus pauculus</name>
    <dbReference type="NCBI Taxonomy" id="82633"/>
    <lineage>
        <taxon>Bacteria</taxon>
        <taxon>Pseudomonadati</taxon>
        <taxon>Pseudomonadota</taxon>
        <taxon>Betaproteobacteria</taxon>
        <taxon>Burkholderiales</taxon>
        <taxon>Burkholderiaceae</taxon>
        <taxon>Cupriavidus</taxon>
    </lineage>
</organism>
<dbReference type="GO" id="GO:0003955">
    <property type="term" value="F:NAD(P)H dehydrogenase (quinone) activity"/>
    <property type="evidence" value="ECO:0007669"/>
    <property type="project" value="TreeGrafter"/>
</dbReference>
<evidence type="ECO:0000256" key="4">
    <source>
        <dbReference type="ARBA" id="ARBA00022827"/>
    </source>
</evidence>
<evidence type="ECO:0000256" key="1">
    <source>
        <dbReference type="ARBA" id="ARBA00001974"/>
    </source>
</evidence>
<evidence type="ECO:0000256" key="2">
    <source>
        <dbReference type="ARBA" id="ARBA00005272"/>
    </source>
</evidence>
<dbReference type="InterPro" id="IPR023753">
    <property type="entry name" value="FAD/NAD-binding_dom"/>
</dbReference>
<comment type="cofactor">
    <cofactor evidence="1">
        <name>FAD</name>
        <dbReference type="ChEBI" id="CHEBI:57692"/>
    </cofactor>
</comment>
<evidence type="ECO:0000259" key="6">
    <source>
        <dbReference type="Pfam" id="PF07992"/>
    </source>
</evidence>
<evidence type="ECO:0000256" key="5">
    <source>
        <dbReference type="ARBA" id="ARBA00023002"/>
    </source>
</evidence>
<accession>A0A2N5CJS0</accession>
<proteinExistence type="inferred from homology"/>
<keyword evidence="3" id="KW-0285">Flavoprotein</keyword>
<feature type="domain" description="FAD/NAD(P)-binding" evidence="6">
    <location>
        <begin position="4"/>
        <end position="317"/>
    </location>
</feature>